<reference evidence="17 18" key="1">
    <citation type="journal article" date="2014" name="Virology">
        <title>Metagenomic analysis of viromes of dromedary camel fecal samples reveals large number and high diversity of circoviruses and picobirnaviruses.</title>
        <authorList>
            <person name="Woo P.C.Y."/>
            <person name="Lau S.K.P."/>
            <person name="Teng J.L.L."/>
            <person name="Tsang A.K.L."/>
            <person name="Joseph M."/>
            <person name="Wong E.Y.M."/>
            <person name="Tang Y."/>
            <person name="Sivakumar S."/>
            <person name="Bai R."/>
            <person name="Wernery R."/>
            <person name="Wernery U."/>
            <person name="Yuen K.-Y."/>
        </authorList>
    </citation>
    <scope>NUCLEOTIDE SEQUENCE [LARGE SCALE GENOMIC DNA]</scope>
    <source>
        <strain evidence="17">DcSCV_c941</strain>
    </source>
</reference>
<protein>
    <recommendedName>
        <fullName evidence="19">Capsid protein</fullName>
    </recommendedName>
</protein>
<evidence type="ECO:0000256" key="11">
    <source>
        <dbReference type="ARBA" id="ARBA00022844"/>
    </source>
</evidence>
<sequence>MPIYRRGYRRRFRRYRRYGRRYLRRRSYARRYVNASSRSSLRMKCNQTQTTTATAGHSDAATGASVWRLRPYANEDTSLTNNPLYQAYLSLYEETKLIGMKVNLAVTSQVGGVDTPSLQIYTAWDRRHGYDDDVPTVAQIKAAATSSVATALNNNVAKLSRSLYASDLIEKAQWHDSSVTANVDNAWLTAGNNPNFFCPAFFFFFNSPSLAATHAISFSVSVTYYVAFRNPKYGGSSASKDLPARTVTFAGGDDGGDMEEEEMLVSPRASASDLARIESFRYQPDAAAMADAEPAPLERRQRSAASQAAGNQPVQKKKNQ</sequence>
<evidence type="ECO:0000256" key="10">
    <source>
        <dbReference type="ARBA" id="ARBA00022804"/>
    </source>
</evidence>
<keyword evidence="13" id="KW-0238">DNA-binding</keyword>
<evidence type="ECO:0000256" key="12">
    <source>
        <dbReference type="ARBA" id="ARBA00022890"/>
    </source>
</evidence>
<evidence type="ECO:0000256" key="6">
    <source>
        <dbReference type="ARBA" id="ARBA00022561"/>
    </source>
</evidence>
<keyword evidence="8" id="KW-0945">Host-virus interaction</keyword>
<name>A0A0A1EJ53_9VIRU</name>
<dbReference type="GO" id="GO:0019069">
    <property type="term" value="P:viral capsid assembly"/>
    <property type="evidence" value="ECO:0007669"/>
    <property type="project" value="InterPro"/>
</dbReference>
<evidence type="ECO:0000256" key="3">
    <source>
        <dbReference type="ARBA" id="ARBA00010301"/>
    </source>
</evidence>
<dbReference type="GO" id="GO:0003677">
    <property type="term" value="F:DNA binding"/>
    <property type="evidence" value="ECO:0007669"/>
    <property type="project" value="UniProtKB-KW"/>
</dbReference>
<evidence type="ECO:0008006" key="19">
    <source>
        <dbReference type="Google" id="ProtNLM"/>
    </source>
</evidence>
<evidence type="ECO:0000256" key="15">
    <source>
        <dbReference type="ARBA" id="ARBA00046863"/>
    </source>
</evidence>
<dbReference type="GO" id="GO:0075509">
    <property type="term" value="P:endocytosis involved in viral entry into host cell"/>
    <property type="evidence" value="ECO:0007669"/>
    <property type="project" value="UniProtKB-KW"/>
</dbReference>
<evidence type="ECO:0000313" key="17">
    <source>
        <dbReference type="EMBL" id="AIY31235.1"/>
    </source>
</evidence>
<evidence type="ECO:0000256" key="2">
    <source>
        <dbReference type="ARBA" id="ARBA00004328"/>
    </source>
</evidence>
<evidence type="ECO:0000256" key="5">
    <source>
        <dbReference type="ARBA" id="ARBA00022524"/>
    </source>
</evidence>
<dbReference type="GO" id="GO:0042025">
    <property type="term" value="C:host cell nucleus"/>
    <property type="evidence" value="ECO:0007669"/>
    <property type="project" value="UniProtKB-SubCell"/>
</dbReference>
<evidence type="ECO:0000256" key="14">
    <source>
        <dbReference type="ARBA" id="ARBA00023296"/>
    </source>
</evidence>
<dbReference type="EMBL" id="KM573765">
    <property type="protein sequence ID" value="AIY31235.1"/>
    <property type="molecule type" value="Genomic_DNA"/>
</dbReference>
<keyword evidence="11" id="KW-0946">Virion</keyword>
<gene>
    <name evidence="17" type="primary">ORF2</name>
</gene>
<evidence type="ECO:0000256" key="8">
    <source>
        <dbReference type="ARBA" id="ARBA00022581"/>
    </source>
</evidence>
<dbReference type="GO" id="GO:0075732">
    <property type="term" value="P:viral penetration into host nucleus"/>
    <property type="evidence" value="ECO:0007669"/>
    <property type="project" value="UniProtKB-KW"/>
</dbReference>
<dbReference type="GO" id="GO:0039615">
    <property type="term" value="C:T=1 icosahedral viral capsid"/>
    <property type="evidence" value="ECO:0007669"/>
    <property type="project" value="UniProtKB-KW"/>
</dbReference>
<dbReference type="Proteomes" id="UP000162223">
    <property type="component" value="Genome"/>
</dbReference>
<evidence type="ECO:0000256" key="4">
    <source>
        <dbReference type="ARBA" id="ARBA00022431"/>
    </source>
</evidence>
<keyword evidence="9" id="KW-1162">Viral penetration into host cytoplasm</keyword>
<keyword evidence="10" id="KW-1161">Viral attachment to host cell</keyword>
<evidence type="ECO:0000256" key="13">
    <source>
        <dbReference type="ARBA" id="ARBA00023125"/>
    </source>
</evidence>
<dbReference type="GO" id="GO:0019062">
    <property type="term" value="P:virion attachment to host cell"/>
    <property type="evidence" value="ECO:0007669"/>
    <property type="project" value="UniProtKB-KW"/>
</dbReference>
<organism evidence="17 18">
    <name type="scientific">Dromedary stool-associated circular ssDNA virus</name>
    <dbReference type="NCBI Taxonomy" id="1574422"/>
    <lineage>
        <taxon>Viruses</taxon>
        <taxon>Monodnaviria</taxon>
        <taxon>Shotokuvirae</taxon>
        <taxon>Cressdnaviricota</taxon>
        <taxon>Arfiviricetes</taxon>
        <taxon>Cremevirales</taxon>
        <taxon>Smacoviridae</taxon>
    </lineage>
</organism>
<keyword evidence="14" id="KW-1160">Virus entry into host cell</keyword>
<feature type="region of interest" description="Disordered" evidence="16">
    <location>
        <begin position="287"/>
        <end position="320"/>
    </location>
</feature>
<keyword evidence="12" id="KW-1164">Virus endocytosis by host</keyword>
<evidence type="ECO:0000256" key="1">
    <source>
        <dbReference type="ARBA" id="ARBA00004147"/>
    </source>
</evidence>
<evidence type="ECO:0000256" key="16">
    <source>
        <dbReference type="SAM" id="MobiDB-lite"/>
    </source>
</evidence>
<proteinExistence type="inferred from homology"/>
<keyword evidence="7" id="KW-1048">Host nucleus</keyword>
<comment type="subcellular location">
    <subcellularLocation>
        <location evidence="1">Host nucleus</location>
    </subcellularLocation>
    <subcellularLocation>
        <location evidence="2">Virion</location>
    </subcellularLocation>
</comment>
<evidence type="ECO:0000313" key="18">
    <source>
        <dbReference type="Proteomes" id="UP000162223"/>
    </source>
</evidence>
<evidence type="ECO:0000256" key="7">
    <source>
        <dbReference type="ARBA" id="ARBA00022562"/>
    </source>
</evidence>
<accession>A0A0A1EJ53</accession>
<keyword evidence="18" id="KW-1185">Reference proteome</keyword>
<dbReference type="Pfam" id="PF02443">
    <property type="entry name" value="Circo_capsid"/>
    <property type="match status" value="1"/>
</dbReference>
<comment type="similarity">
    <text evidence="3">Belongs to the circoviridae capsid protein family.</text>
</comment>
<dbReference type="InterPro" id="IPR003383">
    <property type="entry name" value="Circovirus_capsid"/>
</dbReference>
<dbReference type="GO" id="GO:0043657">
    <property type="term" value="C:host cell"/>
    <property type="evidence" value="ECO:0007669"/>
    <property type="project" value="GOC"/>
</dbReference>
<keyword evidence="4" id="KW-1140">T=1 icosahedral capsid protein</keyword>
<keyword evidence="6" id="KW-0167">Capsid protein</keyword>
<evidence type="ECO:0000256" key="9">
    <source>
        <dbReference type="ARBA" id="ARBA00022595"/>
    </source>
</evidence>
<keyword evidence="5" id="KW-1163">Viral penetration into host nucleus</keyword>
<comment type="subunit">
    <text evidence="15">Homomultimer. Assembles in the nucleus, presumably in an immature form, then migrates to the cytoplasm once assembled as mature virion. Interacts with Rep; this interaction relocates Rep into the nucleus.</text>
</comment>